<dbReference type="SUPFAM" id="SSF50969">
    <property type="entry name" value="YVTN repeat-like/Quinoprotein amine dehydrogenase"/>
    <property type="match status" value="1"/>
</dbReference>
<reference evidence="4" key="1">
    <citation type="journal article" date="2019" name="Int. J. Syst. Evol. Microbiol.">
        <title>The Global Catalogue of Microorganisms (GCM) 10K type strain sequencing project: providing services to taxonomists for standard genome sequencing and annotation.</title>
        <authorList>
            <consortium name="The Broad Institute Genomics Platform"/>
            <consortium name="The Broad Institute Genome Sequencing Center for Infectious Disease"/>
            <person name="Wu L."/>
            <person name="Ma J."/>
        </authorList>
    </citation>
    <scope>NUCLEOTIDE SEQUENCE [LARGE SCALE GENOMIC DNA]</scope>
    <source>
        <strain evidence="4">DFY28</strain>
    </source>
</reference>
<keyword evidence="1" id="KW-0732">Signal</keyword>
<dbReference type="SUPFAM" id="SSF56496">
    <property type="entry name" value="Fibrinogen C-terminal domain-like"/>
    <property type="match status" value="1"/>
</dbReference>
<feature type="domain" description="PKD" evidence="2">
    <location>
        <begin position="779"/>
        <end position="866"/>
    </location>
</feature>
<feature type="chain" id="PRO_5046242808" evidence="1">
    <location>
        <begin position="26"/>
        <end position="1035"/>
    </location>
</feature>
<evidence type="ECO:0000313" key="4">
    <source>
        <dbReference type="Proteomes" id="UP001596098"/>
    </source>
</evidence>
<dbReference type="Gene3D" id="3.90.215.10">
    <property type="entry name" value="Gamma Fibrinogen, chain A, domain 1"/>
    <property type="match status" value="1"/>
</dbReference>
<dbReference type="Gene3D" id="2.60.120.260">
    <property type="entry name" value="Galactose-binding domain-like"/>
    <property type="match status" value="1"/>
</dbReference>
<comment type="caution">
    <text evidence="3">The sequence shown here is derived from an EMBL/GenBank/DDBJ whole genome shotgun (WGS) entry which is preliminary data.</text>
</comment>
<proteinExistence type="predicted"/>
<dbReference type="PROSITE" id="PS50093">
    <property type="entry name" value="PKD"/>
    <property type="match status" value="1"/>
</dbReference>
<accession>A0ABW1QVV8</accession>
<dbReference type="NCBIfam" id="NF040941">
    <property type="entry name" value="GGGWT_bact"/>
    <property type="match status" value="1"/>
</dbReference>
<dbReference type="InterPro" id="IPR036116">
    <property type="entry name" value="FN3_sf"/>
</dbReference>
<dbReference type="Pfam" id="PF18911">
    <property type="entry name" value="PKD_4"/>
    <property type="match status" value="1"/>
</dbReference>
<dbReference type="SMART" id="SM00089">
    <property type="entry name" value="PKD"/>
    <property type="match status" value="1"/>
</dbReference>
<dbReference type="CDD" id="cd00146">
    <property type="entry name" value="PKD"/>
    <property type="match status" value="1"/>
</dbReference>
<dbReference type="SUPFAM" id="SSF49265">
    <property type="entry name" value="Fibronectin type III"/>
    <property type="match status" value="1"/>
</dbReference>
<name>A0ABW1QVV8_9ACTN</name>
<dbReference type="SUPFAM" id="SSF49299">
    <property type="entry name" value="PKD domain"/>
    <property type="match status" value="1"/>
</dbReference>
<organism evidence="3 4">
    <name type="scientific">Nocardioides yefusunii</name>
    <dbReference type="NCBI Taxonomy" id="2500546"/>
    <lineage>
        <taxon>Bacteria</taxon>
        <taxon>Bacillati</taxon>
        <taxon>Actinomycetota</taxon>
        <taxon>Actinomycetes</taxon>
        <taxon>Propionibacteriales</taxon>
        <taxon>Nocardioidaceae</taxon>
        <taxon>Nocardioides</taxon>
    </lineage>
</organism>
<dbReference type="InterPro" id="IPR036056">
    <property type="entry name" value="Fibrinogen-like_C"/>
</dbReference>
<dbReference type="Proteomes" id="UP001596098">
    <property type="component" value="Unassembled WGS sequence"/>
</dbReference>
<feature type="signal peptide" evidence="1">
    <location>
        <begin position="1"/>
        <end position="25"/>
    </location>
</feature>
<evidence type="ECO:0000256" key="1">
    <source>
        <dbReference type="SAM" id="SignalP"/>
    </source>
</evidence>
<dbReference type="InterPro" id="IPR014716">
    <property type="entry name" value="Fibrinogen_a/b/g_C_1"/>
</dbReference>
<dbReference type="InterPro" id="IPR000601">
    <property type="entry name" value="PKD_dom"/>
</dbReference>
<protein>
    <submittedName>
        <fullName evidence="3">Fibrinogen-like YCDxxxxGGGW domain-containing protein</fullName>
    </submittedName>
</protein>
<evidence type="ECO:0000259" key="2">
    <source>
        <dbReference type="PROSITE" id="PS50093"/>
    </source>
</evidence>
<dbReference type="EMBL" id="JBHSQI010000002">
    <property type="protein sequence ID" value="MFC6152714.1"/>
    <property type="molecule type" value="Genomic_DNA"/>
</dbReference>
<dbReference type="InterPro" id="IPR013783">
    <property type="entry name" value="Ig-like_fold"/>
</dbReference>
<dbReference type="InterPro" id="IPR022409">
    <property type="entry name" value="PKD/Chitinase_dom"/>
</dbReference>
<dbReference type="RefSeq" id="WP_164878635.1">
    <property type="nucleotide sequence ID" value="NZ_CP034929.1"/>
</dbReference>
<dbReference type="InterPro" id="IPR035986">
    <property type="entry name" value="PKD_dom_sf"/>
</dbReference>
<keyword evidence="4" id="KW-1185">Reference proteome</keyword>
<gene>
    <name evidence="3" type="ORF">ACFPWU_03420</name>
</gene>
<sequence length="1035" mass="108670">MKLFRRAFTTTAALVLSAAVLPVVAGTTSSAAGAAIPADQLGRSMETAAGSCWEIKQKRSSAPSGVYWLLTPAMSAPQQFYCDQSTDGGGWVLVGKGRDGWTTEYEGKGAAAALLSPDTVPMSSATVQLPSRSIDQLLNDTRVDALADGVRLRRAQNKAGTSWQDARFKFADKSRWTWTFGAEHAVSSWNIGLLSGRSGTTESFGSGQLYNRVTNSTDATKKWKVGFGFGTSITGYTDATSYLWSAVNGRGGALPYTQVYLRPKVTSTDAGFTAVPDSGTAARPLPASLNSNALVTPWGVNGLKGSVAVEGSVEVQAFAQHGNRMYVGGNFRHVQKDAAGTGRVEQSYLAAFDVATGEWDPTFRPQLNEQVKALATLPNGTVVAGGNFSQANGAPAAALVGLDPVTGATRSSFNVLLENRSTGGATRVRALDVQGNQLYVGGAFTHLSGGTAPGRVVYSRNLAKIDAATATPAADWSVDLNGSVIDLDASDDGTRVYPVGYFSTTNGAATFRVASISTGAGAPLSGPTFAPKWSNADNNYQQAVQQVGNRLFVGGAEHALFQFDTSTFSRLTSNISKKGGDFQAAATDGDLVYAACHCAQWNYSGAYQWETLNSGWKQADTIKWMGVWNARTGDYVPSFTPNLSMRLGSGPWAIKTDSLGNVWAGGDIETVRTGQGQKFSGGFARFQRSDSTPPPAPANFVVRSQSASQVTFGWSSVSDPAGGATYELLRGDRTIATVTGATTLTVPHAGTHRYFVRAVDRAGNVGPSSPARTVTPGLANRAPEAAFTTDVTDRTVTVDGSSSSDDTAVTSWNWSFGDGSTATGVKASHAYATAGTYTVTLRVSDAEGATSTTTRTVTVLATSSSTVVPAGSTWQWWYRTAAPDAGWTGADASTTGWSSGAAPLGWGHTSVKTDIDTFSDPASRPITAYFRRSFQVADASKVVTLSLNTRGDDGVVVHVNGTEVGRSNMRDGAVTHTTYAPSARRVGVALASPLVVEVPAALLRSGTNVITAETHVNYRRTPDATFDLTATLVQR</sequence>
<evidence type="ECO:0000313" key="3">
    <source>
        <dbReference type="EMBL" id="MFC6152714.1"/>
    </source>
</evidence>
<dbReference type="Gene3D" id="2.60.40.10">
    <property type="entry name" value="Immunoglobulins"/>
    <property type="match status" value="2"/>
</dbReference>
<dbReference type="InterPro" id="IPR011044">
    <property type="entry name" value="Quino_amine_DH_bsu"/>
</dbReference>